<evidence type="ECO:0000313" key="2">
    <source>
        <dbReference type="EMBL" id="SHL54646.1"/>
    </source>
</evidence>
<keyword evidence="3" id="KW-1185">Reference proteome</keyword>
<name>A0A1M7BIE2_9BACL</name>
<keyword evidence="1" id="KW-0812">Transmembrane</keyword>
<dbReference type="InterPro" id="IPR024490">
    <property type="entry name" value="DUF2759"/>
</dbReference>
<dbReference type="STRING" id="1123231.SAMN02745189_00464"/>
<feature type="transmembrane region" description="Helical" evidence="1">
    <location>
        <begin position="47"/>
        <end position="74"/>
    </location>
</feature>
<dbReference type="AlphaFoldDB" id="A0A1M7BIE2"/>
<evidence type="ECO:0000256" key="1">
    <source>
        <dbReference type="SAM" id="Phobius"/>
    </source>
</evidence>
<dbReference type="Pfam" id="PF10958">
    <property type="entry name" value="DUF2759"/>
    <property type="match status" value="1"/>
</dbReference>
<keyword evidence="1" id="KW-0472">Membrane</keyword>
<dbReference type="EMBL" id="FRCF01000002">
    <property type="protein sequence ID" value="SHL54646.1"/>
    <property type="molecule type" value="Genomic_DNA"/>
</dbReference>
<proteinExistence type="predicted"/>
<evidence type="ECO:0000313" key="3">
    <source>
        <dbReference type="Proteomes" id="UP000184206"/>
    </source>
</evidence>
<dbReference type="OrthoDB" id="2403413at2"/>
<protein>
    <recommendedName>
        <fullName evidence="4">DUF2759 domain-containing protein</fullName>
    </recommendedName>
</protein>
<sequence length="79" mass="8449">MPFLDTGELFEIGGVTIRFGLNAFALLMVIVTAFSIWGIIGALKARNILAVVFSVAATLTFGFFTVATILTYGYPELGV</sequence>
<reference evidence="2 3" key="1">
    <citation type="submission" date="2016-11" db="EMBL/GenBank/DDBJ databases">
        <authorList>
            <person name="Jaros S."/>
            <person name="Januszkiewicz K."/>
            <person name="Wedrychowicz H."/>
        </authorList>
    </citation>
    <scope>NUCLEOTIDE SEQUENCE [LARGE SCALE GENOMIC DNA]</scope>
    <source>
        <strain evidence="2 3">DSM 16010</strain>
    </source>
</reference>
<keyword evidence="1" id="KW-1133">Transmembrane helix</keyword>
<dbReference type="Proteomes" id="UP000184206">
    <property type="component" value="Unassembled WGS sequence"/>
</dbReference>
<dbReference type="RefSeq" id="WP_084669830.1">
    <property type="nucleotide sequence ID" value="NZ_FRCF01000002.1"/>
</dbReference>
<gene>
    <name evidence="2" type="ORF">SAMN02745189_00464</name>
</gene>
<accession>A0A1M7BIE2</accession>
<feature type="transmembrane region" description="Helical" evidence="1">
    <location>
        <begin position="20"/>
        <end position="40"/>
    </location>
</feature>
<organism evidence="2 3">
    <name type="scientific">Lacicoccus alkaliphilus DSM 16010</name>
    <dbReference type="NCBI Taxonomy" id="1123231"/>
    <lineage>
        <taxon>Bacteria</taxon>
        <taxon>Bacillati</taxon>
        <taxon>Bacillota</taxon>
        <taxon>Bacilli</taxon>
        <taxon>Bacillales</taxon>
        <taxon>Salinicoccaceae</taxon>
        <taxon>Lacicoccus</taxon>
    </lineage>
</organism>
<evidence type="ECO:0008006" key="4">
    <source>
        <dbReference type="Google" id="ProtNLM"/>
    </source>
</evidence>